<evidence type="ECO:0000256" key="7">
    <source>
        <dbReference type="ARBA" id="ARBA00023136"/>
    </source>
</evidence>
<dbReference type="PROSITE" id="PS50253">
    <property type="entry name" value="COX3"/>
    <property type="match status" value="1"/>
</dbReference>
<feature type="transmembrane region" description="Helical" evidence="9">
    <location>
        <begin position="77"/>
        <end position="100"/>
    </location>
</feature>
<keyword evidence="4 8" id="KW-0812">Transmembrane</keyword>
<protein>
    <recommendedName>
        <fullName evidence="3 8">Cytochrome c oxidase subunit 3</fullName>
    </recommendedName>
</protein>
<feature type="transmembrane region" description="Helical" evidence="9">
    <location>
        <begin position="12"/>
        <end position="31"/>
    </location>
</feature>
<dbReference type="EMBL" id="KY474378">
    <property type="protein sequence ID" value="AQT26246.1"/>
    <property type="molecule type" value="Genomic_DNA"/>
</dbReference>
<dbReference type="InterPro" id="IPR035973">
    <property type="entry name" value="Cyt_c_oxidase_su3-like_sf"/>
</dbReference>
<reference evidence="11" key="1">
    <citation type="submission" date="2017-01" db="EMBL/GenBank/DDBJ databases">
        <authorList>
            <person name="Mah S.A."/>
            <person name="Swanson W.J."/>
            <person name="Moy G.W."/>
            <person name="Vacquier V.D."/>
        </authorList>
    </citation>
    <scope>NUCLEOTIDE SEQUENCE</scope>
</reference>
<comment type="subcellular location">
    <subcellularLocation>
        <location evidence="1">Membrane</location>
        <topology evidence="1">Multi-pass membrane protein</topology>
    </subcellularLocation>
</comment>
<evidence type="ECO:0000313" key="11">
    <source>
        <dbReference type="EMBL" id="AQT26246.1"/>
    </source>
</evidence>
<dbReference type="GO" id="GO:0005739">
    <property type="term" value="C:mitochondrion"/>
    <property type="evidence" value="ECO:0007669"/>
    <property type="project" value="TreeGrafter"/>
</dbReference>
<name>A0A343B6W3_9ANNE</name>
<dbReference type="CDD" id="cd01665">
    <property type="entry name" value="Cyt_c_Oxidase_III"/>
    <property type="match status" value="1"/>
</dbReference>
<dbReference type="PANTHER" id="PTHR11403">
    <property type="entry name" value="CYTOCHROME C OXIDASE SUBUNIT III"/>
    <property type="match status" value="1"/>
</dbReference>
<dbReference type="GeneID" id="33362743"/>
<evidence type="ECO:0000256" key="4">
    <source>
        <dbReference type="ARBA" id="ARBA00022692"/>
    </source>
</evidence>
<keyword evidence="8 11" id="KW-0496">Mitochondrion</keyword>
<dbReference type="InterPro" id="IPR024791">
    <property type="entry name" value="Cyt_c/ubiquinol_Oxase_su3"/>
</dbReference>
<dbReference type="AlphaFoldDB" id="A0A343B6W3"/>
<dbReference type="RefSeq" id="YP_009400208.1">
    <property type="nucleotide sequence ID" value="NC_035308.1"/>
</dbReference>
<dbReference type="InterPro" id="IPR000298">
    <property type="entry name" value="Cyt_c_oxidase-like_su3"/>
</dbReference>
<comment type="function">
    <text evidence="8">Component of the cytochrome c oxidase, the last enzyme in the mitochondrial electron transport chain which drives oxidative phosphorylation. The respiratory chain contains 3 multisubunit complexes succinate dehydrogenase (complex II, CII), ubiquinol-cytochrome c oxidoreductase (cytochrome b-c1 complex, complex III, CIII) and cytochrome c oxidase (complex IV, CIV), that cooperate to transfer electrons derived from NADH and succinate to molecular oxygen, creating an electrochemical gradient over the inner membrane that drives transmembrane transport and the ATP synthase. Cytochrome c oxidase is the component of the respiratory chain that catalyzes the reduction of oxygen to water. Electrons originating from reduced cytochrome c in the intermembrane space (IMS) are transferred via the dinuclear copper A center (CU(A)) of subunit 2 and heme A of subunit 1 to the active site in subunit 1, a binuclear center (BNC) formed by heme A3 and copper B (CU(B)). The BNC reduces molecular oxygen to 2 water molecules using 4 electrons from cytochrome c in the IMS and 4 protons from the mitochondrial matrix.</text>
</comment>
<evidence type="ECO:0000256" key="3">
    <source>
        <dbReference type="ARBA" id="ARBA00015944"/>
    </source>
</evidence>
<evidence type="ECO:0000256" key="5">
    <source>
        <dbReference type="ARBA" id="ARBA00022967"/>
    </source>
</evidence>
<dbReference type="FunFam" id="1.20.120.80:FF:000002">
    <property type="entry name" value="Cytochrome c oxidase subunit 3"/>
    <property type="match status" value="1"/>
</dbReference>
<dbReference type="Gene3D" id="1.10.287.70">
    <property type="match status" value="1"/>
</dbReference>
<dbReference type="InterPro" id="IPR013833">
    <property type="entry name" value="Cyt_c_oxidase_su3_a-hlx"/>
</dbReference>
<accession>A0A343B6W3</accession>
<dbReference type="SUPFAM" id="SSF81452">
    <property type="entry name" value="Cytochrome c oxidase subunit III-like"/>
    <property type="match status" value="1"/>
</dbReference>
<dbReference type="Gene3D" id="1.20.120.80">
    <property type="entry name" value="Cytochrome c oxidase, subunit III, four-helix bundle"/>
    <property type="match status" value="1"/>
</dbReference>
<feature type="transmembrane region" description="Helical" evidence="9">
    <location>
        <begin position="120"/>
        <end position="144"/>
    </location>
</feature>
<dbReference type="GO" id="GO:0006123">
    <property type="term" value="P:mitochondrial electron transport, cytochrome c to oxygen"/>
    <property type="evidence" value="ECO:0007669"/>
    <property type="project" value="TreeGrafter"/>
</dbReference>
<dbReference type="GO" id="GO:0004129">
    <property type="term" value="F:cytochrome-c oxidase activity"/>
    <property type="evidence" value="ECO:0007669"/>
    <property type="project" value="InterPro"/>
</dbReference>
<dbReference type="PANTHER" id="PTHR11403:SF7">
    <property type="entry name" value="CYTOCHROME C OXIDASE SUBUNIT 3"/>
    <property type="match status" value="1"/>
</dbReference>
<sequence length="259" mass="29798">MKRHPFHLVELSPWPMMAGFMALSLTLSLVLWMHSSYFMPLTLSLISIMAIMFVWWRDISREGSMQGFHTNIVVYGLRVGMILFITSEVLFFFGFFWGYFHSSLVPTNELGCVWPPVGILAINAFSVPMLNTVILLSSGVTVTLAHHSMLKGNYKLSTYALLMTILLGLYFTYMQAGEYYLAPFNISDSIYGTTFFVTTGFHGAHVMIGTIFLMICLLRLLYKQFSSNHHFGFEAAAWYWHFVDVVWICLFIIMYWWGS</sequence>
<evidence type="ECO:0000256" key="8">
    <source>
        <dbReference type="RuleBase" id="RU003375"/>
    </source>
</evidence>
<keyword evidence="5" id="KW-1278">Translocase</keyword>
<feature type="transmembrane region" description="Helical" evidence="9">
    <location>
        <begin position="37"/>
        <end position="56"/>
    </location>
</feature>
<comment type="similarity">
    <text evidence="2 8">Belongs to the cytochrome c oxidase subunit 3 family.</text>
</comment>
<geneLocation type="mitochondrion" evidence="11"/>
<feature type="transmembrane region" description="Helical" evidence="9">
    <location>
        <begin position="238"/>
        <end position="257"/>
    </location>
</feature>
<dbReference type="CTD" id="4514"/>
<organism evidence="11">
    <name type="scientific">Pterobdella arugamensis</name>
    <dbReference type="NCBI Taxonomy" id="3410361"/>
    <lineage>
        <taxon>Eukaryota</taxon>
        <taxon>Metazoa</taxon>
        <taxon>Spiralia</taxon>
        <taxon>Lophotrochozoa</taxon>
        <taxon>Annelida</taxon>
        <taxon>Clitellata</taxon>
        <taxon>Hirudinea</taxon>
        <taxon>Hirudinida</taxon>
        <taxon>Oceanobdelliformes</taxon>
        <taxon>Piscicolidae</taxon>
        <taxon>Pterobdella</taxon>
    </lineage>
</organism>
<evidence type="ECO:0000259" key="10">
    <source>
        <dbReference type="PROSITE" id="PS50253"/>
    </source>
</evidence>
<dbReference type="Pfam" id="PF00510">
    <property type="entry name" value="COX3"/>
    <property type="match status" value="1"/>
</dbReference>
<gene>
    <name evidence="11" type="primary">COX3</name>
</gene>
<evidence type="ECO:0000256" key="6">
    <source>
        <dbReference type="ARBA" id="ARBA00022989"/>
    </source>
</evidence>
<keyword evidence="6 9" id="KW-1133">Transmembrane helix</keyword>
<feature type="transmembrane region" description="Helical" evidence="9">
    <location>
        <begin position="194"/>
        <end position="218"/>
    </location>
</feature>
<dbReference type="InterPro" id="IPR033945">
    <property type="entry name" value="Cyt_c_oxase_su3_dom"/>
</dbReference>
<keyword evidence="7 9" id="KW-0472">Membrane</keyword>
<proteinExistence type="inferred from homology"/>
<evidence type="ECO:0000256" key="1">
    <source>
        <dbReference type="ARBA" id="ARBA00004141"/>
    </source>
</evidence>
<evidence type="ECO:0000256" key="2">
    <source>
        <dbReference type="ARBA" id="ARBA00010581"/>
    </source>
</evidence>
<feature type="transmembrane region" description="Helical" evidence="9">
    <location>
        <begin position="156"/>
        <end position="174"/>
    </location>
</feature>
<evidence type="ECO:0000256" key="9">
    <source>
        <dbReference type="SAM" id="Phobius"/>
    </source>
</evidence>
<dbReference type="GO" id="GO:0016020">
    <property type="term" value="C:membrane"/>
    <property type="evidence" value="ECO:0007669"/>
    <property type="project" value="UniProtKB-SubCell"/>
</dbReference>
<feature type="domain" description="Heme-copper oxidase subunit III family profile" evidence="10">
    <location>
        <begin position="2"/>
        <end position="259"/>
    </location>
</feature>